<organism evidence="4 5">
    <name type="scientific">Mortierella polycephala</name>
    <dbReference type="NCBI Taxonomy" id="41804"/>
    <lineage>
        <taxon>Eukaryota</taxon>
        <taxon>Fungi</taxon>
        <taxon>Fungi incertae sedis</taxon>
        <taxon>Mucoromycota</taxon>
        <taxon>Mortierellomycotina</taxon>
        <taxon>Mortierellomycetes</taxon>
        <taxon>Mortierellales</taxon>
        <taxon>Mortierellaceae</taxon>
        <taxon>Mortierella</taxon>
    </lineage>
</organism>
<feature type="compositionally biased region" description="Polar residues" evidence="1">
    <location>
        <begin position="505"/>
        <end position="515"/>
    </location>
</feature>
<evidence type="ECO:0000256" key="1">
    <source>
        <dbReference type="SAM" id="MobiDB-lite"/>
    </source>
</evidence>
<name>A0A9P6U7Y1_9FUNG</name>
<keyword evidence="3" id="KW-0732">Signal</keyword>
<feature type="compositionally biased region" description="Polar residues" evidence="1">
    <location>
        <begin position="419"/>
        <end position="428"/>
    </location>
</feature>
<feature type="transmembrane region" description="Helical" evidence="2">
    <location>
        <begin position="224"/>
        <end position="247"/>
    </location>
</feature>
<feature type="transmembrane region" description="Helical" evidence="2">
    <location>
        <begin position="165"/>
        <end position="185"/>
    </location>
</feature>
<dbReference type="OrthoDB" id="2131431at2759"/>
<evidence type="ECO:0000256" key="2">
    <source>
        <dbReference type="SAM" id="Phobius"/>
    </source>
</evidence>
<feature type="transmembrane region" description="Helical" evidence="2">
    <location>
        <begin position="321"/>
        <end position="350"/>
    </location>
</feature>
<sequence length="743" mass="81162">MNGSSTTTSLASILTSAIALIADATPTATISSLPISPTSTPLVPLPLDDPTVTMDPNLDLLCDWIRSAADCRDAEFVRILLITSSIMHALTFLFGLWLLLYRHGGFSRKIVSELFVRVGMGIRPKPMDCIVFFTGIACFVKVFANLQLIFDLFKDKLWLRIVIEQTYWVFVAIGFSSYFVGLLYAMPVSERDGIFAIYQPETSFDARPLPAIHVLMPTVAHRNFILVMGAVYPAVFTAGVGVASAVFAQMEGYEKLSKILLIIQYANWVLILWSMAIMFFYYGLKYTYILQANIIIAEAALKAPKAAFGISNLKSSSPARFLFVQLQITGFGGAAVTLLAGSLCMVWTVLRDQILRMEDDKLPHAIGFLWTCAISICFFGIMLLIAIQSIRNRRRGLHESLASQPSSKGLYSAPHQKTHTLSQSDSETHLTQLSSYTSVGKNSTAFEVTVESHDTLYPMDHNTFNAMHHANKTEQESTRDKNMSVGSPTRPFTIKSHNSDRRGSDASSAYGTKTQPDIRHTVFGSHPTKATSPSLSPTPYGSPSHTMIAMRPTSKVARGSKQKSDPKSSRPQVSDHTISQTDSSASHTLSAGSVSTTTYEDLITSTTTTNNQGGSLARGPTQDDAGHWAQQQQHQHQSPQRFEQPAHQNAEYQFPCKGLSPPPRAKRLPGTSKSTGDSVVLPASPTSPSSITSPSIGPVRHTFINNYAVESKGTVDSHYSAIPRVGGGVRRKSVKNGGDESYS</sequence>
<feature type="region of interest" description="Disordered" evidence="1">
    <location>
        <begin position="471"/>
        <end position="593"/>
    </location>
</feature>
<feature type="transmembrane region" description="Helical" evidence="2">
    <location>
        <begin position="76"/>
        <end position="100"/>
    </location>
</feature>
<accession>A0A9P6U7Y1</accession>
<evidence type="ECO:0000313" key="4">
    <source>
        <dbReference type="EMBL" id="KAG0263511.1"/>
    </source>
</evidence>
<feature type="region of interest" description="Disordered" evidence="1">
    <location>
        <begin position="605"/>
        <end position="694"/>
    </location>
</feature>
<feature type="chain" id="PRO_5040433231" evidence="3">
    <location>
        <begin position="25"/>
        <end position="743"/>
    </location>
</feature>
<keyword evidence="2" id="KW-0472">Membrane</keyword>
<feature type="compositionally biased region" description="Low complexity" evidence="1">
    <location>
        <begin position="684"/>
        <end position="694"/>
    </location>
</feature>
<dbReference type="Proteomes" id="UP000726737">
    <property type="component" value="Unassembled WGS sequence"/>
</dbReference>
<feature type="compositionally biased region" description="Polar residues" evidence="1">
    <location>
        <begin position="569"/>
        <end position="593"/>
    </location>
</feature>
<evidence type="ECO:0000256" key="3">
    <source>
        <dbReference type="SAM" id="SignalP"/>
    </source>
</evidence>
<evidence type="ECO:0000313" key="5">
    <source>
        <dbReference type="Proteomes" id="UP000726737"/>
    </source>
</evidence>
<protein>
    <submittedName>
        <fullName evidence="4">Uncharacterized protein</fullName>
    </submittedName>
</protein>
<dbReference type="AlphaFoldDB" id="A0A9P6U7Y1"/>
<feature type="transmembrane region" description="Helical" evidence="2">
    <location>
        <begin position="259"/>
        <end position="284"/>
    </location>
</feature>
<feature type="signal peptide" evidence="3">
    <location>
        <begin position="1"/>
        <end position="24"/>
    </location>
</feature>
<reference evidence="4" key="1">
    <citation type="journal article" date="2020" name="Fungal Divers.">
        <title>Resolving the Mortierellaceae phylogeny through synthesis of multi-gene phylogenetics and phylogenomics.</title>
        <authorList>
            <person name="Vandepol N."/>
            <person name="Liber J."/>
            <person name="Desiro A."/>
            <person name="Na H."/>
            <person name="Kennedy M."/>
            <person name="Barry K."/>
            <person name="Grigoriev I.V."/>
            <person name="Miller A.N."/>
            <person name="O'Donnell K."/>
            <person name="Stajich J.E."/>
            <person name="Bonito G."/>
        </authorList>
    </citation>
    <scope>NUCLEOTIDE SEQUENCE</scope>
    <source>
        <strain evidence="4">KOD948</strain>
    </source>
</reference>
<keyword evidence="2" id="KW-1133">Transmembrane helix</keyword>
<comment type="caution">
    <text evidence="4">The sequence shown here is derived from an EMBL/GenBank/DDBJ whole genome shotgun (WGS) entry which is preliminary data.</text>
</comment>
<feature type="compositionally biased region" description="Polar residues" evidence="1">
    <location>
        <begin position="528"/>
        <end position="545"/>
    </location>
</feature>
<dbReference type="EMBL" id="JAAAJA010000073">
    <property type="protein sequence ID" value="KAG0263511.1"/>
    <property type="molecule type" value="Genomic_DNA"/>
</dbReference>
<gene>
    <name evidence="4" type="ORF">BG011_008682</name>
</gene>
<feature type="region of interest" description="Disordered" evidence="1">
    <location>
        <begin position="401"/>
        <end position="428"/>
    </location>
</feature>
<feature type="compositionally biased region" description="Polar residues" evidence="1">
    <location>
        <begin position="638"/>
        <end position="651"/>
    </location>
</feature>
<feature type="compositionally biased region" description="Basic and acidic residues" evidence="1">
    <location>
        <begin position="471"/>
        <end position="482"/>
    </location>
</feature>
<keyword evidence="5" id="KW-1185">Reference proteome</keyword>
<proteinExistence type="predicted"/>
<keyword evidence="2" id="KW-0812">Transmembrane</keyword>
<feature type="transmembrane region" description="Helical" evidence="2">
    <location>
        <begin position="362"/>
        <end position="387"/>
    </location>
</feature>
<feature type="transmembrane region" description="Helical" evidence="2">
    <location>
        <begin position="130"/>
        <end position="153"/>
    </location>
</feature>